<dbReference type="InterPro" id="IPR027417">
    <property type="entry name" value="P-loop_NTPase"/>
</dbReference>
<reference evidence="11 12" key="1">
    <citation type="submission" date="2016-10" db="EMBL/GenBank/DDBJ databases">
        <authorList>
            <person name="de Groot N.N."/>
        </authorList>
    </citation>
    <scope>NUCLEOTIDE SEQUENCE [LARGE SCALE GENOMIC DNA]</scope>
    <source>
        <strain evidence="11 12">DSM 13305</strain>
    </source>
</reference>
<dbReference type="PROSITE" id="PS50893">
    <property type="entry name" value="ABC_TRANSPORTER_2"/>
    <property type="match status" value="1"/>
</dbReference>
<feature type="domain" description="ABC transporter" evidence="10">
    <location>
        <begin position="4"/>
        <end position="240"/>
    </location>
</feature>
<keyword evidence="5" id="KW-0547">Nucleotide-binding</keyword>
<keyword evidence="2" id="KW-0813">Transport</keyword>
<evidence type="ECO:0000256" key="4">
    <source>
        <dbReference type="ARBA" id="ARBA00022496"/>
    </source>
</evidence>
<evidence type="ECO:0000256" key="3">
    <source>
        <dbReference type="ARBA" id="ARBA00022475"/>
    </source>
</evidence>
<dbReference type="InterPro" id="IPR051535">
    <property type="entry name" value="Siderophore_ABC-ATPase"/>
</dbReference>
<evidence type="ECO:0000256" key="5">
    <source>
        <dbReference type="ARBA" id="ARBA00022741"/>
    </source>
</evidence>
<dbReference type="FunFam" id="3.40.50.300:FF:000134">
    <property type="entry name" value="Iron-enterobactin ABC transporter ATP-binding protein"/>
    <property type="match status" value="1"/>
</dbReference>
<evidence type="ECO:0000256" key="7">
    <source>
        <dbReference type="ARBA" id="ARBA00023004"/>
    </source>
</evidence>
<dbReference type="PANTHER" id="PTHR42771:SF2">
    <property type="entry name" value="IRON(3+)-HYDROXAMATE IMPORT ATP-BINDING PROTEIN FHUC"/>
    <property type="match status" value="1"/>
</dbReference>
<dbReference type="CDD" id="cd03214">
    <property type="entry name" value="ABC_Iron-Siderophores_B12_Hemin"/>
    <property type="match status" value="1"/>
</dbReference>
<dbReference type="GO" id="GO:0005524">
    <property type="term" value="F:ATP binding"/>
    <property type="evidence" value="ECO:0007669"/>
    <property type="project" value="UniProtKB-KW"/>
</dbReference>
<dbReference type="Proteomes" id="UP000198847">
    <property type="component" value="Unassembled WGS sequence"/>
</dbReference>
<dbReference type="SUPFAM" id="SSF52540">
    <property type="entry name" value="P-loop containing nucleoside triphosphate hydrolases"/>
    <property type="match status" value="1"/>
</dbReference>
<evidence type="ECO:0000256" key="6">
    <source>
        <dbReference type="ARBA" id="ARBA00022840"/>
    </source>
</evidence>
<dbReference type="InterPro" id="IPR017871">
    <property type="entry name" value="ABC_transporter-like_CS"/>
</dbReference>
<dbReference type="AlphaFoldDB" id="A0A1H8X5V2"/>
<evidence type="ECO:0000256" key="9">
    <source>
        <dbReference type="ARBA" id="ARBA00023136"/>
    </source>
</evidence>
<dbReference type="PANTHER" id="PTHR42771">
    <property type="entry name" value="IRON(3+)-HYDROXAMATE IMPORT ATP-BINDING PROTEIN FHUC"/>
    <property type="match status" value="1"/>
</dbReference>
<keyword evidence="6 11" id="KW-0067">ATP-binding</keyword>
<keyword evidence="3" id="KW-1003">Cell membrane</keyword>
<sequence length="273" mass="29462">MGILAADAVTVRLGAKDILKQVSVTLPAGKVTAIIGPNGSGKSTLLKAFSKNLPLTQGAIYFKGRDIAALSHGELARSLAILPQSPQSPPDITVRDLVEHGRFPHRRWWQGGSAEDRSVVEQSLAETGMMMFADRLLSTLSGGERQRAWIAMALAQRPEVLLLDEPTTYLDICHQIEVLELVAGLNQNIDMTVVMVLHDINQAVRYADFAVVLQEGQIVSAGPAAATVTAGVLREVFQVEAEVLQDTGRRPLFVMQGVSKQKEAGESKVDTTT</sequence>
<comment type="subcellular location">
    <subcellularLocation>
        <location evidence="1">Cell membrane</location>
        <topology evidence="1">Peripheral membrane protein</topology>
    </subcellularLocation>
</comment>
<keyword evidence="8" id="KW-0406">Ion transport</keyword>
<dbReference type="OrthoDB" id="9799337at2"/>
<evidence type="ECO:0000259" key="10">
    <source>
        <dbReference type="PROSITE" id="PS50893"/>
    </source>
</evidence>
<dbReference type="STRING" id="112903.SAMN04490178_12068"/>
<dbReference type="GO" id="GO:0005886">
    <property type="term" value="C:plasma membrane"/>
    <property type="evidence" value="ECO:0007669"/>
    <property type="project" value="UniProtKB-SubCell"/>
</dbReference>
<name>A0A1H8X5V2_9FIRM</name>
<keyword evidence="12" id="KW-1185">Reference proteome</keyword>
<dbReference type="InterPro" id="IPR003593">
    <property type="entry name" value="AAA+_ATPase"/>
</dbReference>
<dbReference type="Pfam" id="PF00005">
    <property type="entry name" value="ABC_tran"/>
    <property type="match status" value="1"/>
</dbReference>
<keyword evidence="4" id="KW-0410">Iron transport</keyword>
<dbReference type="RefSeq" id="WP_091749257.1">
    <property type="nucleotide sequence ID" value="NZ_FODY01000020.1"/>
</dbReference>
<proteinExistence type="predicted"/>
<organism evidence="11 12">
    <name type="scientific">Propionispora vibrioides</name>
    <dbReference type="NCBI Taxonomy" id="112903"/>
    <lineage>
        <taxon>Bacteria</taxon>
        <taxon>Bacillati</taxon>
        <taxon>Bacillota</taxon>
        <taxon>Negativicutes</taxon>
        <taxon>Selenomonadales</taxon>
        <taxon>Sporomusaceae</taxon>
        <taxon>Propionispora</taxon>
    </lineage>
</organism>
<dbReference type="PROSITE" id="PS00211">
    <property type="entry name" value="ABC_TRANSPORTER_1"/>
    <property type="match status" value="1"/>
</dbReference>
<dbReference type="InterPro" id="IPR003439">
    <property type="entry name" value="ABC_transporter-like_ATP-bd"/>
</dbReference>
<evidence type="ECO:0000313" key="11">
    <source>
        <dbReference type="EMBL" id="SEP35279.1"/>
    </source>
</evidence>
<protein>
    <submittedName>
        <fullName evidence="11">Iron complex transport system ATP-binding protein</fullName>
    </submittedName>
</protein>
<dbReference type="GO" id="GO:0016887">
    <property type="term" value="F:ATP hydrolysis activity"/>
    <property type="evidence" value="ECO:0007669"/>
    <property type="project" value="InterPro"/>
</dbReference>
<accession>A0A1H8X5V2</accession>
<evidence type="ECO:0000313" key="12">
    <source>
        <dbReference type="Proteomes" id="UP000198847"/>
    </source>
</evidence>
<dbReference type="EMBL" id="FODY01000020">
    <property type="protein sequence ID" value="SEP35279.1"/>
    <property type="molecule type" value="Genomic_DNA"/>
</dbReference>
<evidence type="ECO:0000256" key="2">
    <source>
        <dbReference type="ARBA" id="ARBA00022448"/>
    </source>
</evidence>
<dbReference type="GO" id="GO:0006826">
    <property type="term" value="P:iron ion transport"/>
    <property type="evidence" value="ECO:0007669"/>
    <property type="project" value="UniProtKB-KW"/>
</dbReference>
<gene>
    <name evidence="11" type="ORF">SAMN04490178_12068</name>
</gene>
<dbReference type="Gene3D" id="3.40.50.300">
    <property type="entry name" value="P-loop containing nucleotide triphosphate hydrolases"/>
    <property type="match status" value="1"/>
</dbReference>
<keyword evidence="9" id="KW-0472">Membrane</keyword>
<keyword evidence="7" id="KW-0408">Iron</keyword>
<evidence type="ECO:0000256" key="1">
    <source>
        <dbReference type="ARBA" id="ARBA00004202"/>
    </source>
</evidence>
<evidence type="ECO:0000256" key="8">
    <source>
        <dbReference type="ARBA" id="ARBA00023065"/>
    </source>
</evidence>
<dbReference type="SMART" id="SM00382">
    <property type="entry name" value="AAA"/>
    <property type="match status" value="1"/>
</dbReference>